<evidence type="ECO:0000256" key="1">
    <source>
        <dbReference type="SAM" id="MobiDB-lite"/>
    </source>
</evidence>
<feature type="region of interest" description="Disordered" evidence="1">
    <location>
        <begin position="183"/>
        <end position="229"/>
    </location>
</feature>
<evidence type="ECO:0000313" key="3">
    <source>
        <dbReference type="RefSeq" id="XP_014668447.1"/>
    </source>
</evidence>
<feature type="region of interest" description="Disordered" evidence="1">
    <location>
        <begin position="1"/>
        <end position="72"/>
    </location>
</feature>
<organism evidence="2 3">
    <name type="scientific">Priapulus caudatus</name>
    <name type="common">Priapulid worm</name>
    <dbReference type="NCBI Taxonomy" id="37621"/>
    <lineage>
        <taxon>Eukaryota</taxon>
        <taxon>Metazoa</taxon>
        <taxon>Ecdysozoa</taxon>
        <taxon>Scalidophora</taxon>
        <taxon>Priapulida</taxon>
        <taxon>Priapulimorpha</taxon>
        <taxon>Priapulimorphida</taxon>
        <taxon>Priapulidae</taxon>
        <taxon>Priapulus</taxon>
    </lineage>
</organism>
<feature type="compositionally biased region" description="Low complexity" evidence="1">
    <location>
        <begin position="59"/>
        <end position="72"/>
    </location>
</feature>
<name>A0ABM1E8C6_PRICU</name>
<dbReference type="RefSeq" id="XP_014668447.1">
    <property type="nucleotide sequence ID" value="XM_014812961.1"/>
</dbReference>
<dbReference type="Proteomes" id="UP000695022">
    <property type="component" value="Unplaced"/>
</dbReference>
<feature type="compositionally biased region" description="Basic and acidic residues" evidence="1">
    <location>
        <begin position="187"/>
        <end position="206"/>
    </location>
</feature>
<feature type="region of interest" description="Disordered" evidence="1">
    <location>
        <begin position="268"/>
        <end position="302"/>
    </location>
</feature>
<feature type="region of interest" description="Disordered" evidence="1">
    <location>
        <begin position="87"/>
        <end position="143"/>
    </location>
</feature>
<dbReference type="GeneID" id="106809761"/>
<accession>A0ABM1E8C6</accession>
<evidence type="ECO:0000313" key="2">
    <source>
        <dbReference type="Proteomes" id="UP000695022"/>
    </source>
</evidence>
<feature type="compositionally biased region" description="Low complexity" evidence="1">
    <location>
        <begin position="22"/>
        <end position="45"/>
    </location>
</feature>
<sequence length="356" mass="38013">MQMLARSRQSHAPAKENKPSVATATAKPVATTATTTTTMKPVAAAMKEEAEEKRGILKSPASRSDGAAPASAAAFHPISLSRVFSPAASPSAGILKRKLQQQQQQQQQREKTTVAPQSPSPPHKVRRVSFAYPIAETSDGTPATKALQRCVPLRRSFKRKGRYCSKGAPPSDVATAEDQIGNLESSTDEKWMEAAHRQPDATKMDASDEAVASTQSVVATETPEAATEADDGNAVIASAASVKWPGGAAVERVGRFTVCRSEQLNMSTEVAPRVSESGGQDTVFTDEHPTSTESTPQTTADQLLTDRVTELSAHLRELPTRAATLSDSDLFELQRRLYEAIGTVTGVIESRWSSTG</sequence>
<gene>
    <name evidence="3" type="primary">LOC106809761</name>
</gene>
<feature type="compositionally biased region" description="Basic and acidic residues" evidence="1">
    <location>
        <begin position="46"/>
        <end position="55"/>
    </location>
</feature>
<proteinExistence type="predicted"/>
<feature type="compositionally biased region" description="Polar residues" evidence="1">
    <location>
        <begin position="291"/>
        <end position="302"/>
    </location>
</feature>
<protein>
    <submittedName>
        <fullName evidence="3">Uncharacterized protein LOC106809761</fullName>
    </submittedName>
</protein>
<reference evidence="3" key="1">
    <citation type="submission" date="2025-08" db="UniProtKB">
        <authorList>
            <consortium name="RefSeq"/>
        </authorList>
    </citation>
    <scope>IDENTIFICATION</scope>
</reference>
<keyword evidence="2" id="KW-1185">Reference proteome</keyword>